<organism evidence="7 8">
    <name type="scientific">Deferribacter desulfuricans (strain DSM 14783 / JCM 11476 / NBRC 101012 / SSM1)</name>
    <dbReference type="NCBI Taxonomy" id="639282"/>
    <lineage>
        <taxon>Bacteria</taxon>
        <taxon>Pseudomonadati</taxon>
        <taxon>Deferribacterota</taxon>
        <taxon>Deferribacteres</taxon>
        <taxon>Deferribacterales</taxon>
        <taxon>Deferribacteraceae</taxon>
        <taxon>Deferribacter</taxon>
    </lineage>
</organism>
<dbReference type="AlphaFoldDB" id="D3PCX8"/>
<keyword evidence="4 6" id="KW-1133">Transmembrane helix</keyword>
<keyword evidence="2" id="KW-1003">Cell membrane</keyword>
<dbReference type="KEGG" id="ddf:DEFDS_0979"/>
<feature type="transmembrane region" description="Helical" evidence="6">
    <location>
        <begin position="220"/>
        <end position="244"/>
    </location>
</feature>
<dbReference type="Proteomes" id="UP000001520">
    <property type="component" value="Chromosome"/>
</dbReference>
<dbReference type="STRING" id="639282.DEFDS_0979"/>
<dbReference type="InterPro" id="IPR001851">
    <property type="entry name" value="ABC_transp_permease"/>
</dbReference>
<gene>
    <name evidence="7" type="ordered locus">DEFDS_0979</name>
</gene>
<dbReference type="PANTHER" id="PTHR43370">
    <property type="entry name" value="SUGAR ABC TRANSPORTER INTEGRAL MEMBRANE PROTEIN-RELATED"/>
    <property type="match status" value="1"/>
</dbReference>
<evidence type="ECO:0000256" key="3">
    <source>
        <dbReference type="ARBA" id="ARBA00022692"/>
    </source>
</evidence>
<evidence type="ECO:0000313" key="7">
    <source>
        <dbReference type="EMBL" id="BAI80451.1"/>
    </source>
</evidence>
<feature type="transmembrane region" description="Helical" evidence="6">
    <location>
        <begin position="32"/>
        <end position="51"/>
    </location>
</feature>
<protein>
    <submittedName>
        <fullName evidence="7">Sugar ABC transporter, permease</fullName>
    </submittedName>
</protein>
<accession>D3PCX8</accession>
<dbReference type="eggNOG" id="COG1079">
    <property type="taxonomic scope" value="Bacteria"/>
</dbReference>
<dbReference type="CDD" id="cd06580">
    <property type="entry name" value="TM_PBP1_transp_TpRbsC_like"/>
    <property type="match status" value="1"/>
</dbReference>
<feature type="transmembrane region" description="Helical" evidence="6">
    <location>
        <begin position="128"/>
        <end position="156"/>
    </location>
</feature>
<dbReference type="GO" id="GO:0005886">
    <property type="term" value="C:plasma membrane"/>
    <property type="evidence" value="ECO:0007669"/>
    <property type="project" value="UniProtKB-SubCell"/>
</dbReference>
<feature type="transmembrane region" description="Helical" evidence="6">
    <location>
        <begin position="58"/>
        <end position="82"/>
    </location>
</feature>
<dbReference type="HOGENOM" id="CLU_040769_1_1_0"/>
<feature type="transmembrane region" description="Helical" evidence="6">
    <location>
        <begin position="264"/>
        <end position="283"/>
    </location>
</feature>
<evidence type="ECO:0000256" key="4">
    <source>
        <dbReference type="ARBA" id="ARBA00022989"/>
    </source>
</evidence>
<dbReference type="PANTHER" id="PTHR43370:SF2">
    <property type="entry name" value="ABC TRANSPORTER PERMEASE PROTEIN"/>
    <property type="match status" value="1"/>
</dbReference>
<sequence>MMVEILIDATIRAGTSILFATLGEIVTERSGIINLGVEGLMLIGALSGFYVSHVTGNLYLGVIASFIFASLAGMIHAFITVYLRANQIVSGLALTMFGIGITALYGKKMIGIPLDGFKKISIPLLSKIPVVGVIFNQDILVYFSYFLVVALSFVLFKTRVGLKIRMCGENPAAADTAGINVFKVRFFSTIFGSGLAGIGGAYLSLAYTPMWIENMSAGRGWIAVALVIFASWYCYRAMFGAYLFGGINALQLRLQAIGTNVSAHILQMLPYLFTIIVLVIATIRLEKGAKVEPEALGISYDREDRR</sequence>
<name>D3PCX8_DEFDS</name>
<keyword evidence="3 6" id="KW-0812">Transmembrane</keyword>
<evidence type="ECO:0000256" key="5">
    <source>
        <dbReference type="ARBA" id="ARBA00023136"/>
    </source>
</evidence>
<proteinExistence type="predicted"/>
<comment type="subcellular location">
    <subcellularLocation>
        <location evidence="1">Cell membrane</location>
        <topology evidence="1">Multi-pass membrane protein</topology>
    </subcellularLocation>
</comment>
<dbReference type="RefSeq" id="WP_013007698.1">
    <property type="nucleotide sequence ID" value="NC_013939.1"/>
</dbReference>
<dbReference type="GO" id="GO:0022857">
    <property type="term" value="F:transmembrane transporter activity"/>
    <property type="evidence" value="ECO:0007669"/>
    <property type="project" value="InterPro"/>
</dbReference>
<evidence type="ECO:0000256" key="2">
    <source>
        <dbReference type="ARBA" id="ARBA00022475"/>
    </source>
</evidence>
<reference evidence="7 8" key="1">
    <citation type="journal article" date="2010" name="DNA Res.">
        <title>Bacterial lifestyle in a deep-sea hydrothermal vent chimney revealed by the genome sequence of the thermophilic bacterium Deferribacter desulfuricans SSM1.</title>
        <authorList>
            <person name="Takaki Y."/>
            <person name="Shimamura S."/>
            <person name="Nakagawa S."/>
            <person name="Fukuhara Y."/>
            <person name="Horikawa H."/>
            <person name="Ankai A."/>
            <person name="Harada T."/>
            <person name="Hosoyama A."/>
            <person name="Oguchi A."/>
            <person name="Fukui S."/>
            <person name="Fujita N."/>
            <person name="Takami H."/>
            <person name="Takai K."/>
        </authorList>
    </citation>
    <scope>NUCLEOTIDE SEQUENCE [LARGE SCALE GENOMIC DNA]</scope>
    <source>
        <strain evidence="8">DSM 14783 / JCM 11476 / NBRC 101012 / SSM1</strain>
    </source>
</reference>
<dbReference type="Pfam" id="PF02653">
    <property type="entry name" value="BPD_transp_2"/>
    <property type="match status" value="1"/>
</dbReference>
<dbReference type="EMBL" id="AP011529">
    <property type="protein sequence ID" value="BAI80451.1"/>
    <property type="molecule type" value="Genomic_DNA"/>
</dbReference>
<evidence type="ECO:0000256" key="1">
    <source>
        <dbReference type="ARBA" id="ARBA00004651"/>
    </source>
</evidence>
<evidence type="ECO:0000256" key="6">
    <source>
        <dbReference type="SAM" id="Phobius"/>
    </source>
</evidence>
<feature type="transmembrane region" description="Helical" evidence="6">
    <location>
        <begin position="88"/>
        <end position="107"/>
    </location>
</feature>
<keyword evidence="8" id="KW-1185">Reference proteome</keyword>
<keyword evidence="5 6" id="KW-0472">Membrane</keyword>
<feature type="transmembrane region" description="Helical" evidence="6">
    <location>
        <begin position="186"/>
        <end position="208"/>
    </location>
</feature>
<evidence type="ECO:0000313" key="8">
    <source>
        <dbReference type="Proteomes" id="UP000001520"/>
    </source>
</evidence>